<dbReference type="Proteomes" id="UP001524587">
    <property type="component" value="Unassembled WGS sequence"/>
</dbReference>
<evidence type="ECO:0000313" key="1">
    <source>
        <dbReference type="EMBL" id="MCQ8276931.1"/>
    </source>
</evidence>
<organism evidence="1 2">
    <name type="scientific">Endosaccharibacter trunci</name>
    <dbReference type="NCBI Taxonomy" id="2812733"/>
    <lineage>
        <taxon>Bacteria</taxon>
        <taxon>Pseudomonadati</taxon>
        <taxon>Pseudomonadota</taxon>
        <taxon>Alphaproteobacteria</taxon>
        <taxon>Acetobacterales</taxon>
        <taxon>Acetobacteraceae</taxon>
        <taxon>Endosaccharibacter</taxon>
    </lineage>
</organism>
<dbReference type="RefSeq" id="WP_422862376.1">
    <property type="nucleotide sequence ID" value="NZ_JAMSKV010000001.1"/>
</dbReference>
<keyword evidence="2" id="KW-1185">Reference proteome</keyword>
<protein>
    <submittedName>
        <fullName evidence="1">Uncharacterized protein</fullName>
    </submittedName>
</protein>
<evidence type="ECO:0000313" key="2">
    <source>
        <dbReference type="Proteomes" id="UP001524587"/>
    </source>
</evidence>
<dbReference type="EMBL" id="JAMSKV010000001">
    <property type="protein sequence ID" value="MCQ8276931.1"/>
    <property type="molecule type" value="Genomic_DNA"/>
</dbReference>
<name>A0ABT1W444_9PROT</name>
<accession>A0ABT1W444</accession>
<gene>
    <name evidence="1" type="ORF">NFI95_00510</name>
</gene>
<reference evidence="1 2" key="1">
    <citation type="submission" date="2022-06" db="EMBL/GenBank/DDBJ databases">
        <title>Endosaccharibacter gen. nov., sp. nov., endophytic bacteria isolated from sugarcane.</title>
        <authorList>
            <person name="Pitiwittayakul N."/>
            <person name="Yukphan P."/>
            <person name="Charoenyingcharoen P."/>
            <person name="Tanasupawat S."/>
        </authorList>
    </citation>
    <scope>NUCLEOTIDE SEQUENCE [LARGE SCALE GENOMIC DNA]</scope>
    <source>
        <strain evidence="1 2">KSS8</strain>
    </source>
</reference>
<proteinExistence type="predicted"/>
<comment type="caution">
    <text evidence="1">The sequence shown here is derived from an EMBL/GenBank/DDBJ whole genome shotgun (WGS) entry which is preliminary data.</text>
</comment>
<sequence>MVINEFFPSRTNCLLAGAICLVFATYAERSATAQSYTAAPTPVYGSAESQSSIRFHGPGLPGAEAQQSVKAGSRHVLFDVAGYDGVIFAPVTPPYDAASTYRTYAGQPGRGATALLSQTVDGAP</sequence>